<dbReference type="Gene3D" id="3.30.160.60">
    <property type="entry name" value="Classic Zinc Finger"/>
    <property type="match status" value="3"/>
</dbReference>
<keyword evidence="5 11" id="KW-0863">Zinc-finger</keyword>
<sequence>MKSSMLIFSGQRNLPSTTTEVKDAAATVPLMTVSTCHLCKLKSSNVWELLQHVFVAHGLRVSEENIPGFEYPRSESPMIARPQPTSAFTTPITTRPHLTTSKSLGSSGKSAFSWNVFCSEKLKKIAKDIDPSLEMSNLLSPASPEELRRVSQASFDEQQQQLASAAAGLSEFINQASNNSLLSLPPSHQQHQQQQPQPSSNISFQPELLQAMQNYYMNPTTAAAALFSLTNTSTTSPMLGLANNPATTASAILANLAAGAVKNPATMLAAAVAASTTTPTTPASMSFEEVLQQHANATTPLFNNTAAPASIPAATSTPNLIPQSPANTLRRRGSPLTGRNSLTPNVGASVGSPIQVPSTPTSTAGPTQSKVPRLLQDSRRSCSALNIPLTGAKSRTNSVTAAEGENDDEDKFIVVDDHELAEPAARRDSKSKKDRCTYCLKVFTNRSNLIVHLRSHTGEKPYKCTLCAYACAQSSKLTRHMRTHGQNGKETYHCSICQMPFSVHSTLEKHMRKCVVVSQINGNGTGTGRYNSSNALPRKSDPSPLKTSNNGNSNSIPLADANSLLALSKTPVSAAISHSQTNQMVLNWLQALHVNANSTTSTTTNPNGTITTTTSTSNNNNNNTTNVEMVVSTKEEYIAVDDDDMEATEASELIM</sequence>
<keyword evidence="7" id="KW-0832">Ubl conjugation</keyword>
<dbReference type="PROSITE" id="PS50157">
    <property type="entry name" value="ZINC_FINGER_C2H2_2"/>
    <property type="match status" value="3"/>
</dbReference>
<dbReference type="GO" id="GO:0003700">
    <property type="term" value="F:DNA-binding transcription factor activity"/>
    <property type="evidence" value="ECO:0007669"/>
    <property type="project" value="TreeGrafter"/>
</dbReference>
<keyword evidence="2" id="KW-1017">Isopeptide bond</keyword>
<dbReference type="AlphaFoldDB" id="A0A914YE83"/>
<keyword evidence="3" id="KW-0479">Metal-binding</keyword>
<feature type="region of interest" description="Disordered" evidence="12">
    <location>
        <begin position="179"/>
        <end position="201"/>
    </location>
</feature>
<dbReference type="PROSITE" id="PS00028">
    <property type="entry name" value="ZINC_FINGER_C2H2_1"/>
    <property type="match status" value="2"/>
</dbReference>
<dbReference type="SUPFAM" id="SSF57667">
    <property type="entry name" value="beta-beta-alpha zinc fingers"/>
    <property type="match status" value="2"/>
</dbReference>
<keyword evidence="9" id="KW-0804">Transcription</keyword>
<dbReference type="FunFam" id="3.30.160.60:FF:000046">
    <property type="entry name" value="Putative B-cell lymphoma/leukemia 11A"/>
    <property type="match status" value="1"/>
</dbReference>
<evidence type="ECO:0000256" key="5">
    <source>
        <dbReference type="ARBA" id="ARBA00022771"/>
    </source>
</evidence>
<reference evidence="15" key="1">
    <citation type="submission" date="2022-11" db="UniProtKB">
        <authorList>
            <consortium name="WormBaseParasite"/>
        </authorList>
    </citation>
    <scope>IDENTIFICATION</scope>
</reference>
<name>A0A914YE83_9BILA</name>
<dbReference type="GO" id="GO:0006357">
    <property type="term" value="P:regulation of transcription by RNA polymerase II"/>
    <property type="evidence" value="ECO:0007669"/>
    <property type="project" value="TreeGrafter"/>
</dbReference>
<feature type="compositionally biased region" description="Polar residues" evidence="12">
    <location>
        <begin position="525"/>
        <end position="535"/>
    </location>
</feature>
<evidence type="ECO:0000256" key="10">
    <source>
        <dbReference type="ARBA" id="ARBA00023242"/>
    </source>
</evidence>
<feature type="compositionally biased region" description="Polar residues" evidence="12">
    <location>
        <begin position="337"/>
        <end position="346"/>
    </location>
</feature>
<keyword evidence="6" id="KW-0862">Zinc</keyword>
<dbReference type="PANTHER" id="PTHR45993:SF6">
    <property type="entry name" value="C2H2-TYPE DOMAIN-CONTAINING PROTEIN"/>
    <property type="match status" value="1"/>
</dbReference>
<dbReference type="PANTHER" id="PTHR45993">
    <property type="entry name" value="B-CELL LYMPHOMA/LEUKEMIA 11"/>
    <property type="match status" value="1"/>
</dbReference>
<evidence type="ECO:0000256" key="1">
    <source>
        <dbReference type="ARBA" id="ARBA00004123"/>
    </source>
</evidence>
<protein>
    <submittedName>
        <fullName evidence="15">C2H2-type domain-containing protein</fullName>
    </submittedName>
</protein>
<feature type="domain" description="C2H2-type" evidence="13">
    <location>
        <begin position="434"/>
        <end position="461"/>
    </location>
</feature>
<evidence type="ECO:0000256" key="4">
    <source>
        <dbReference type="ARBA" id="ARBA00022737"/>
    </source>
</evidence>
<organism evidence="14 15">
    <name type="scientific">Panagrolaimus superbus</name>
    <dbReference type="NCBI Taxonomy" id="310955"/>
    <lineage>
        <taxon>Eukaryota</taxon>
        <taxon>Metazoa</taxon>
        <taxon>Ecdysozoa</taxon>
        <taxon>Nematoda</taxon>
        <taxon>Chromadorea</taxon>
        <taxon>Rhabditida</taxon>
        <taxon>Tylenchina</taxon>
        <taxon>Panagrolaimomorpha</taxon>
        <taxon>Panagrolaimoidea</taxon>
        <taxon>Panagrolaimidae</taxon>
        <taxon>Panagrolaimus</taxon>
    </lineage>
</organism>
<dbReference type="GO" id="GO:0008270">
    <property type="term" value="F:zinc ion binding"/>
    <property type="evidence" value="ECO:0007669"/>
    <property type="project" value="UniProtKB-KW"/>
</dbReference>
<evidence type="ECO:0000313" key="14">
    <source>
        <dbReference type="Proteomes" id="UP000887577"/>
    </source>
</evidence>
<evidence type="ECO:0000256" key="7">
    <source>
        <dbReference type="ARBA" id="ARBA00022843"/>
    </source>
</evidence>
<feature type="domain" description="C2H2-type" evidence="13">
    <location>
        <begin position="492"/>
        <end position="512"/>
    </location>
</feature>
<keyword evidence="10" id="KW-0539">Nucleus</keyword>
<feature type="compositionally biased region" description="Polar residues" evidence="12">
    <location>
        <begin position="545"/>
        <end position="555"/>
    </location>
</feature>
<feature type="region of interest" description="Disordered" evidence="12">
    <location>
        <begin position="599"/>
        <end position="623"/>
    </location>
</feature>
<proteinExistence type="predicted"/>
<feature type="region of interest" description="Disordered" evidence="12">
    <location>
        <begin position="525"/>
        <end position="555"/>
    </location>
</feature>
<feature type="compositionally biased region" description="Polar residues" evidence="12">
    <location>
        <begin position="355"/>
        <end position="370"/>
    </location>
</feature>
<dbReference type="Pfam" id="PF00096">
    <property type="entry name" value="zf-C2H2"/>
    <property type="match status" value="2"/>
</dbReference>
<dbReference type="InterPro" id="IPR036236">
    <property type="entry name" value="Znf_C2H2_sf"/>
</dbReference>
<dbReference type="InterPro" id="IPR051497">
    <property type="entry name" value="Dev/Hematopoietic_TF"/>
</dbReference>
<dbReference type="InterPro" id="IPR013087">
    <property type="entry name" value="Znf_C2H2_type"/>
</dbReference>
<evidence type="ECO:0000256" key="11">
    <source>
        <dbReference type="PROSITE-ProRule" id="PRU00042"/>
    </source>
</evidence>
<keyword evidence="4" id="KW-0677">Repeat</keyword>
<comment type="subcellular location">
    <subcellularLocation>
        <location evidence="1">Nucleus</location>
    </subcellularLocation>
</comment>
<dbReference type="Pfam" id="PF23611">
    <property type="entry name" value="zf-C2H2_16"/>
    <property type="match status" value="1"/>
</dbReference>
<accession>A0A914YE83</accession>
<dbReference type="GO" id="GO:0005634">
    <property type="term" value="C:nucleus"/>
    <property type="evidence" value="ECO:0007669"/>
    <property type="project" value="UniProtKB-SubCell"/>
</dbReference>
<evidence type="ECO:0000313" key="15">
    <source>
        <dbReference type="WBParaSite" id="PSU_v2.g17746.t1"/>
    </source>
</evidence>
<dbReference type="WBParaSite" id="PSU_v2.g17746.t1">
    <property type="protein sequence ID" value="PSU_v2.g17746.t1"/>
    <property type="gene ID" value="PSU_v2.g17746"/>
</dbReference>
<evidence type="ECO:0000256" key="8">
    <source>
        <dbReference type="ARBA" id="ARBA00023015"/>
    </source>
</evidence>
<dbReference type="InterPro" id="IPR056438">
    <property type="entry name" value="Znf-C2H2_CTCF"/>
</dbReference>
<evidence type="ECO:0000259" key="13">
    <source>
        <dbReference type="PROSITE" id="PS50157"/>
    </source>
</evidence>
<evidence type="ECO:0000256" key="6">
    <source>
        <dbReference type="ARBA" id="ARBA00022833"/>
    </source>
</evidence>
<feature type="domain" description="C2H2-type" evidence="13">
    <location>
        <begin position="462"/>
        <end position="484"/>
    </location>
</feature>
<dbReference type="GO" id="GO:0000978">
    <property type="term" value="F:RNA polymerase II cis-regulatory region sequence-specific DNA binding"/>
    <property type="evidence" value="ECO:0007669"/>
    <property type="project" value="TreeGrafter"/>
</dbReference>
<dbReference type="Proteomes" id="UP000887577">
    <property type="component" value="Unplaced"/>
</dbReference>
<feature type="region of interest" description="Disordered" evidence="12">
    <location>
        <begin position="313"/>
        <end position="373"/>
    </location>
</feature>
<evidence type="ECO:0000256" key="2">
    <source>
        <dbReference type="ARBA" id="ARBA00022499"/>
    </source>
</evidence>
<keyword evidence="14" id="KW-1185">Reference proteome</keyword>
<evidence type="ECO:0000256" key="3">
    <source>
        <dbReference type="ARBA" id="ARBA00022723"/>
    </source>
</evidence>
<keyword evidence="8" id="KW-0805">Transcription regulation</keyword>
<evidence type="ECO:0000256" key="9">
    <source>
        <dbReference type="ARBA" id="ARBA00023163"/>
    </source>
</evidence>
<dbReference type="SMART" id="SM00355">
    <property type="entry name" value="ZnF_C2H2"/>
    <property type="match status" value="4"/>
</dbReference>
<evidence type="ECO:0000256" key="12">
    <source>
        <dbReference type="SAM" id="MobiDB-lite"/>
    </source>
</evidence>